<gene>
    <name evidence="2" type="ORF">NZH93_25035</name>
</gene>
<feature type="transmembrane region" description="Helical" evidence="1">
    <location>
        <begin position="33"/>
        <end position="54"/>
    </location>
</feature>
<dbReference type="Proteomes" id="UP001141259">
    <property type="component" value="Unassembled WGS sequence"/>
</dbReference>
<organism evidence="2 3">
    <name type="scientific">Umezawaea endophytica</name>
    <dbReference type="NCBI Taxonomy" id="1654476"/>
    <lineage>
        <taxon>Bacteria</taxon>
        <taxon>Bacillati</taxon>
        <taxon>Actinomycetota</taxon>
        <taxon>Actinomycetes</taxon>
        <taxon>Pseudonocardiales</taxon>
        <taxon>Pseudonocardiaceae</taxon>
        <taxon>Umezawaea</taxon>
    </lineage>
</organism>
<accession>A0A9X3A1Y1</accession>
<feature type="transmembrane region" description="Helical" evidence="1">
    <location>
        <begin position="94"/>
        <end position="114"/>
    </location>
</feature>
<feature type="transmembrane region" description="Helical" evidence="1">
    <location>
        <begin position="66"/>
        <end position="88"/>
    </location>
</feature>
<dbReference type="AlphaFoldDB" id="A0A9X3A1Y1"/>
<evidence type="ECO:0000256" key="1">
    <source>
        <dbReference type="SAM" id="Phobius"/>
    </source>
</evidence>
<name>A0A9X3A1Y1_9PSEU</name>
<feature type="transmembrane region" description="Helical" evidence="1">
    <location>
        <begin position="7"/>
        <end position="27"/>
    </location>
</feature>
<keyword evidence="1" id="KW-0472">Membrane</keyword>
<evidence type="ECO:0000313" key="2">
    <source>
        <dbReference type="EMBL" id="MCS7480134.1"/>
    </source>
</evidence>
<keyword evidence="3" id="KW-1185">Reference proteome</keyword>
<keyword evidence="1" id="KW-0812">Transmembrane</keyword>
<protein>
    <submittedName>
        <fullName evidence="2">Uncharacterized protein</fullName>
    </submittedName>
</protein>
<sequence length="131" mass="13733">MTNNDRLLRFALKLDGIASAAIGALAIPFSTELGLPTIPLGVFLLAYGAGVFFLGTRPNTTLVKVVILGNLLWVVDSVLTAELGWFGITTLGTWLTLAQAAGVAGFVVLQVLGLNAASRQPRTTPTQPATR</sequence>
<proteinExistence type="predicted"/>
<comment type="caution">
    <text evidence="2">The sequence shown here is derived from an EMBL/GenBank/DDBJ whole genome shotgun (WGS) entry which is preliminary data.</text>
</comment>
<evidence type="ECO:0000313" key="3">
    <source>
        <dbReference type="Proteomes" id="UP001141259"/>
    </source>
</evidence>
<dbReference type="EMBL" id="JANYMP010000012">
    <property type="protein sequence ID" value="MCS7480134.1"/>
    <property type="molecule type" value="Genomic_DNA"/>
</dbReference>
<reference evidence="2" key="1">
    <citation type="submission" date="2022-08" db="EMBL/GenBank/DDBJ databases">
        <authorList>
            <person name="Tistechok S."/>
            <person name="Samborskyy M."/>
            <person name="Roman I."/>
        </authorList>
    </citation>
    <scope>NUCLEOTIDE SEQUENCE</scope>
    <source>
        <strain evidence="2">DSM 103496</strain>
    </source>
</reference>
<dbReference type="RefSeq" id="WP_259625629.1">
    <property type="nucleotide sequence ID" value="NZ_JANYMP010000012.1"/>
</dbReference>
<keyword evidence="1" id="KW-1133">Transmembrane helix</keyword>